<evidence type="ECO:0000313" key="2">
    <source>
        <dbReference type="EMBL" id="ORY79825.1"/>
    </source>
</evidence>
<keyword evidence="3" id="KW-1185">Reference proteome</keyword>
<name>A0A1Y2FAD1_PROLT</name>
<feature type="region of interest" description="Disordered" evidence="1">
    <location>
        <begin position="672"/>
        <end position="696"/>
    </location>
</feature>
<proteinExistence type="predicted"/>
<feature type="compositionally biased region" description="Polar residues" evidence="1">
    <location>
        <begin position="1"/>
        <end position="12"/>
    </location>
</feature>
<dbReference type="Proteomes" id="UP000193685">
    <property type="component" value="Unassembled WGS sequence"/>
</dbReference>
<reference evidence="2 3" key="1">
    <citation type="submission" date="2016-07" db="EMBL/GenBank/DDBJ databases">
        <title>Pervasive Adenine N6-methylation of Active Genes in Fungi.</title>
        <authorList>
            <consortium name="DOE Joint Genome Institute"/>
            <person name="Mondo S.J."/>
            <person name="Dannebaum R.O."/>
            <person name="Kuo R.C."/>
            <person name="Labutti K."/>
            <person name="Haridas S."/>
            <person name="Kuo A."/>
            <person name="Salamov A."/>
            <person name="Ahrendt S.R."/>
            <person name="Lipzen A."/>
            <person name="Sullivan W."/>
            <person name="Andreopoulos W.B."/>
            <person name="Clum A."/>
            <person name="Lindquist E."/>
            <person name="Daum C."/>
            <person name="Ramamoorthy G.K."/>
            <person name="Gryganskyi A."/>
            <person name="Culley D."/>
            <person name="Magnuson J.K."/>
            <person name="James T.Y."/>
            <person name="O'Malley M.A."/>
            <person name="Stajich J.E."/>
            <person name="Spatafora J.W."/>
            <person name="Visel A."/>
            <person name="Grigoriev I.V."/>
        </authorList>
    </citation>
    <scope>NUCLEOTIDE SEQUENCE [LARGE SCALE GENOMIC DNA]</scope>
    <source>
        <strain evidence="2 3">12-1054</strain>
    </source>
</reference>
<dbReference type="AlphaFoldDB" id="A0A1Y2FAD1"/>
<feature type="compositionally biased region" description="Polar residues" evidence="1">
    <location>
        <begin position="263"/>
        <end position="282"/>
    </location>
</feature>
<sequence length="858" mass="95234">MDNEASATTTHTGPDDPQGQHECQQGLLSSTAMICTKAQDARASQTGIVARRAERDRILKNGVALSHVCTNCYVLGKPCKFDLEAHANKRAGDDCAWCFSEGYACTGKILVAAFQAGDPEISVVDQVRKPEKQLCGLPPGWNCSLSSQSGRRPFFLCTLKNGDTETTWTLPEGTNLTQWESMCRAIGVPEVWRPQKHELQQFALTEIRQATAMAVQEIEKPKEDTKLAPYASEGPVQHAGRTSNAANAVINPKNGTMRTELTPKDTGSTQAKQAVAPTSQVAKTVPSKDKIEAQTMKEVSKLPAFKKRVSADTVPQLAIEIKDSDTPPIEDDDLDFFKFGRTRMGGVPSNDTRCRFCSTFLGGNIKAVDNHERYNCRHNPDQFFNRVIREKICTHFPRHFHGRVLYAHLAQDGSLIDAPTAGTHATSSNNGARPSLTPRTSKMDDDRRRGYSPEFNRMRRPSPSRSPRPQANEHGYGRTRSPISFQPRAVPSRPGYSDFRRRSPSPGRYIDRERGGDWRQERSPGSSNIHARPTSRSRRYREDPISPEMRPYRRPPSSGRHDHRSPSPEPRRRVPSERSPSPFSRRQAISRPPAEHGYQRPRSRSPPVSFARRDGASQREAGRSAEKSRGRSRSRSPIRIPNAPVANAVVHRTRSPLYAPEKRVVATSSFAAGAEKATDPRLARPPPVVQPSPPMKVKEEAVVRQVAVAERERELMTPVSLDSTPAATGQAVPAPARPLERGLSLRTLARMLQSEQPSTAVDLYINRRLSAVDKTSERASAPGDVVSALRCLPDLLDFLSLQKQEGFSGGSDEEARYVLETYVRSMAGGEEPLHFLLVLEDETDIELVDRYFEVMNIA</sequence>
<evidence type="ECO:0000256" key="1">
    <source>
        <dbReference type="SAM" id="MobiDB-lite"/>
    </source>
</evidence>
<feature type="compositionally biased region" description="Low complexity" evidence="1">
    <location>
        <begin position="577"/>
        <end position="586"/>
    </location>
</feature>
<feature type="region of interest" description="Disordered" evidence="1">
    <location>
        <begin position="263"/>
        <end position="288"/>
    </location>
</feature>
<organism evidence="2 3">
    <name type="scientific">Protomyces lactucae-debilis</name>
    <dbReference type="NCBI Taxonomy" id="2754530"/>
    <lineage>
        <taxon>Eukaryota</taxon>
        <taxon>Fungi</taxon>
        <taxon>Dikarya</taxon>
        <taxon>Ascomycota</taxon>
        <taxon>Taphrinomycotina</taxon>
        <taxon>Taphrinomycetes</taxon>
        <taxon>Taphrinales</taxon>
        <taxon>Protomycetaceae</taxon>
        <taxon>Protomyces</taxon>
    </lineage>
</organism>
<dbReference type="RefSeq" id="XP_040723959.1">
    <property type="nucleotide sequence ID" value="XM_040872263.1"/>
</dbReference>
<feature type="region of interest" description="Disordered" evidence="1">
    <location>
        <begin position="1"/>
        <end position="22"/>
    </location>
</feature>
<gene>
    <name evidence="2" type="ORF">BCR37DRAFT_414425</name>
</gene>
<feature type="region of interest" description="Disordered" evidence="1">
    <location>
        <begin position="420"/>
        <end position="647"/>
    </location>
</feature>
<feature type="compositionally biased region" description="Basic and acidic residues" evidence="1">
    <location>
        <begin position="509"/>
        <end position="522"/>
    </location>
</feature>
<feature type="compositionally biased region" description="Basic and acidic residues" evidence="1">
    <location>
        <begin position="611"/>
        <end position="629"/>
    </location>
</feature>
<accession>A0A1Y2FAD1</accession>
<dbReference type="STRING" id="56484.A0A1Y2FAD1"/>
<feature type="compositionally biased region" description="Basic and acidic residues" evidence="1">
    <location>
        <begin position="564"/>
        <end position="576"/>
    </location>
</feature>
<feature type="compositionally biased region" description="Basic and acidic residues" evidence="1">
    <location>
        <begin position="441"/>
        <end position="451"/>
    </location>
</feature>
<evidence type="ECO:0000313" key="3">
    <source>
        <dbReference type="Proteomes" id="UP000193685"/>
    </source>
</evidence>
<feature type="compositionally biased region" description="Polar residues" evidence="1">
    <location>
        <begin position="423"/>
        <end position="440"/>
    </location>
</feature>
<feature type="compositionally biased region" description="Pro residues" evidence="1">
    <location>
        <begin position="683"/>
        <end position="694"/>
    </location>
</feature>
<protein>
    <submittedName>
        <fullName evidence="2">Uncharacterized protein</fullName>
    </submittedName>
</protein>
<dbReference type="GeneID" id="63788862"/>
<comment type="caution">
    <text evidence="2">The sequence shown here is derived from an EMBL/GenBank/DDBJ whole genome shotgun (WGS) entry which is preliminary data.</text>
</comment>
<dbReference type="EMBL" id="MCFI01000014">
    <property type="protein sequence ID" value="ORY79825.1"/>
    <property type="molecule type" value="Genomic_DNA"/>
</dbReference>